<dbReference type="SMART" id="SM00321">
    <property type="entry name" value="WSC"/>
    <property type="match status" value="2"/>
</dbReference>
<evidence type="ECO:0000256" key="1">
    <source>
        <dbReference type="ARBA" id="ARBA00010236"/>
    </source>
</evidence>
<dbReference type="Pfam" id="PF01822">
    <property type="entry name" value="WSC"/>
    <property type="match status" value="1"/>
</dbReference>
<dbReference type="InterPro" id="IPR051589">
    <property type="entry name" value="Sialate-O-sulfotransferase"/>
</dbReference>
<dbReference type="PROSITE" id="PS51212">
    <property type="entry name" value="WSC"/>
    <property type="match status" value="2"/>
</dbReference>
<organism evidence="6 7">
    <name type="scientific">Galemys pyrenaicus</name>
    <name type="common">Iberian desman</name>
    <name type="synonym">Pyrenean desman</name>
    <dbReference type="NCBI Taxonomy" id="202257"/>
    <lineage>
        <taxon>Eukaryota</taxon>
        <taxon>Metazoa</taxon>
        <taxon>Chordata</taxon>
        <taxon>Craniata</taxon>
        <taxon>Vertebrata</taxon>
        <taxon>Euteleostomi</taxon>
        <taxon>Mammalia</taxon>
        <taxon>Eutheria</taxon>
        <taxon>Laurasiatheria</taxon>
        <taxon>Eulipotyphla</taxon>
        <taxon>Talpidae</taxon>
        <taxon>Galemys</taxon>
    </lineage>
</organism>
<feature type="compositionally biased region" description="Pro residues" evidence="3">
    <location>
        <begin position="29"/>
        <end position="42"/>
    </location>
</feature>
<dbReference type="Gene3D" id="3.40.50.300">
    <property type="entry name" value="P-loop containing nucleotide triphosphate hydrolases"/>
    <property type="match status" value="1"/>
</dbReference>
<comment type="caution">
    <text evidence="6">The sequence shown here is derived from an EMBL/GenBank/DDBJ whole genome shotgun (WGS) entry which is preliminary data.</text>
</comment>
<evidence type="ECO:0000256" key="4">
    <source>
        <dbReference type="SAM" id="Phobius"/>
    </source>
</evidence>
<dbReference type="PANTHER" id="PTHR45964:SF8">
    <property type="entry name" value="SIALATE:O-SULFOTRANSFERASE 1"/>
    <property type="match status" value="1"/>
</dbReference>
<evidence type="ECO:0000259" key="5">
    <source>
        <dbReference type="PROSITE" id="PS51212"/>
    </source>
</evidence>
<evidence type="ECO:0000313" key="6">
    <source>
        <dbReference type="EMBL" id="KAG8517123.1"/>
    </source>
</evidence>
<keyword evidence="4" id="KW-0472">Membrane</keyword>
<feature type="domain" description="WSC" evidence="5">
    <location>
        <begin position="293"/>
        <end position="385"/>
    </location>
</feature>
<evidence type="ECO:0000313" key="7">
    <source>
        <dbReference type="Proteomes" id="UP000700334"/>
    </source>
</evidence>
<feature type="region of interest" description="Disordered" evidence="3">
    <location>
        <begin position="1"/>
        <end position="67"/>
    </location>
</feature>
<proteinExistence type="inferred from homology"/>
<evidence type="ECO:0000256" key="2">
    <source>
        <dbReference type="ARBA" id="ARBA00022737"/>
    </source>
</evidence>
<name>A0A8J6AAL4_GALPY</name>
<dbReference type="EMBL" id="JAGFMF010011660">
    <property type="protein sequence ID" value="KAG8517123.1"/>
    <property type="molecule type" value="Genomic_DNA"/>
</dbReference>
<reference evidence="6" key="1">
    <citation type="journal article" date="2021" name="Evol. Appl.">
        <title>The genome of the Pyrenean desman and the effects of bottlenecks and inbreeding on the genomic landscape of an endangered species.</title>
        <authorList>
            <person name="Escoda L."/>
            <person name="Castresana J."/>
        </authorList>
    </citation>
    <scope>NUCLEOTIDE SEQUENCE</scope>
    <source>
        <strain evidence="6">IBE-C5619</strain>
    </source>
</reference>
<protein>
    <submittedName>
        <fullName evidence="6">WSC domain-containing protein 1</fullName>
    </submittedName>
</protein>
<evidence type="ECO:0000256" key="3">
    <source>
        <dbReference type="SAM" id="MobiDB-lite"/>
    </source>
</evidence>
<dbReference type="AlphaFoldDB" id="A0A8J6AAL4"/>
<keyword evidence="7" id="KW-1185">Reference proteome</keyword>
<dbReference type="PANTHER" id="PTHR45964">
    <property type="entry name" value="WSCD FAMILY MEMBER CG9164"/>
    <property type="match status" value="1"/>
</dbReference>
<dbReference type="InterPro" id="IPR027417">
    <property type="entry name" value="P-loop_NTPase"/>
</dbReference>
<dbReference type="Pfam" id="PF00685">
    <property type="entry name" value="Sulfotransfer_1"/>
    <property type="match status" value="1"/>
</dbReference>
<comment type="similarity">
    <text evidence="1">Belongs to the WSCD family.</text>
</comment>
<accession>A0A8J6AAL4</accession>
<sequence>MSPGRASEHVQSWAPARPPPARRPLGARRPPPASRPLAPPPGSARTSAVPGRQAAAPGVRGASGRWPRVTQGRAGAEGAWAPGTAGLRALRPGEARVAAGAGALAGRDRRISDPEDEGQYCSGMVKRVPLGQKLQPRAVPGLQPGALLPRGMAKPFFRLQKFLRRTQFLLFFLTAAYLMTGSLLLLQRARVALPQGPRAPGPLQALPVAAMALGVGLLDSRALHNPHVSPELLLGVDMLRSPLTRTRPGPRWLRSRNSELRQLRRHWFHHFTGDPQGPPALGPEAPRTAASSRGTYVGCFSDDGQERTLRATVFYDLRKMTISHCLDACAERSYLYAGLEAGAECYCGNRLPVTSVEPQECNHECKGEKGSLCGGASRLSVYRVEELQPGSRQRRTATYRGCFRLPENSTHAFPDALGPANVTAEEFPLAILRGWECYCAYPMPQFNLQDAVDSSLCSQEPEAQRLAEYCEVYQTPVQDTRCIDRRFLPTKSKVFVALSSFPGAGNTWARHLIEHATGFYTGSYYFDGMLYNKGFKGEKDHWRSRRTICVKTHESGKKEIEMFDSAILLIRNPYRSLVAEFNRKCAGHLGYAADRNWKSKEWPDFVNSYASWWSSHVLDWLKYGKRLLVVHYEELQRSLVPTLREMAAFLNVSVSEERLLCVENNKEGSFRRRGRHPHDPEPFTPEMKDLINGYIRTVDKALRDHNWAGLPREYVPR</sequence>
<keyword evidence="4" id="KW-0812">Transmembrane</keyword>
<dbReference type="InterPro" id="IPR000863">
    <property type="entry name" value="Sulfotransferase_dom"/>
</dbReference>
<dbReference type="InterPro" id="IPR002889">
    <property type="entry name" value="WSC_carb-bd"/>
</dbReference>
<dbReference type="OrthoDB" id="5985073at2759"/>
<dbReference type="SUPFAM" id="SSF52540">
    <property type="entry name" value="P-loop containing nucleoside triphosphate hydrolases"/>
    <property type="match status" value="1"/>
</dbReference>
<keyword evidence="2" id="KW-0677">Repeat</keyword>
<dbReference type="GO" id="GO:0008146">
    <property type="term" value="F:sulfotransferase activity"/>
    <property type="evidence" value="ECO:0007669"/>
    <property type="project" value="InterPro"/>
</dbReference>
<keyword evidence="4" id="KW-1133">Transmembrane helix</keyword>
<dbReference type="Proteomes" id="UP000700334">
    <property type="component" value="Unassembled WGS sequence"/>
</dbReference>
<feature type="transmembrane region" description="Helical" evidence="4">
    <location>
        <begin position="168"/>
        <end position="186"/>
    </location>
</feature>
<gene>
    <name evidence="6" type="ORF">J0S82_012602</name>
</gene>
<feature type="domain" description="WSC" evidence="5">
    <location>
        <begin position="396"/>
        <end position="482"/>
    </location>
</feature>